<protein>
    <submittedName>
        <fullName evidence="1">Uncharacterized protein</fullName>
    </submittedName>
</protein>
<sequence>MNRDQERPQEVFIAFARPWFRDVRETYVVGAYATALAATEAAEAEAAHRGGKYEPEVLRAPVWVTAGAALEGVTDETLSALRPPELEQREDLYRQLLTLADTQRDRAFAALSARDAQVAALDEALDAVVALAGPLPPAVAAQVAAARTKRPGLTLDWLALTNVERRGRRLRVLGAPHLNSAGEWAVRVLDLTDSGPGRVTSVEMTLAAFSAL</sequence>
<reference evidence="1" key="1">
    <citation type="submission" date="2023-07" db="EMBL/GenBank/DDBJ databases">
        <title>Sorghum-associated microbial communities from plants grown in Nebraska, USA.</title>
        <authorList>
            <person name="Schachtman D."/>
        </authorList>
    </citation>
    <scope>NUCLEOTIDE SEQUENCE</scope>
    <source>
        <strain evidence="1">BE330</strain>
    </source>
</reference>
<dbReference type="RefSeq" id="WP_309853669.1">
    <property type="nucleotide sequence ID" value="NZ_JAVDQJ010000004.1"/>
</dbReference>
<evidence type="ECO:0000313" key="1">
    <source>
        <dbReference type="EMBL" id="MDR6218894.1"/>
    </source>
</evidence>
<evidence type="ECO:0000313" key="2">
    <source>
        <dbReference type="Proteomes" id="UP001185331"/>
    </source>
</evidence>
<gene>
    <name evidence="1" type="ORF">J2Y00_002491</name>
</gene>
<dbReference type="EMBL" id="JAVDQK010000005">
    <property type="protein sequence ID" value="MDR6218894.1"/>
    <property type="molecule type" value="Genomic_DNA"/>
</dbReference>
<accession>A0AAE3XDE6</accession>
<dbReference type="Proteomes" id="UP001185331">
    <property type="component" value="Unassembled WGS sequence"/>
</dbReference>
<organism evidence="1 2">
    <name type="scientific">Deinococcus soli</name>
    <name type="common">ex Cha et al. 2016</name>
    <dbReference type="NCBI Taxonomy" id="1309411"/>
    <lineage>
        <taxon>Bacteria</taxon>
        <taxon>Thermotogati</taxon>
        <taxon>Deinococcota</taxon>
        <taxon>Deinococci</taxon>
        <taxon>Deinococcales</taxon>
        <taxon>Deinococcaceae</taxon>
        <taxon>Deinococcus</taxon>
    </lineage>
</organism>
<dbReference type="AlphaFoldDB" id="A0AAE3XDE6"/>
<name>A0AAE3XDE6_9DEIO</name>
<proteinExistence type="predicted"/>
<comment type="caution">
    <text evidence="1">The sequence shown here is derived from an EMBL/GenBank/DDBJ whole genome shotgun (WGS) entry which is preliminary data.</text>
</comment>